<dbReference type="AlphaFoldDB" id="A0A835MT51"/>
<evidence type="ECO:0000313" key="1">
    <source>
        <dbReference type="EMBL" id="KAF9677917.1"/>
    </source>
</evidence>
<gene>
    <name evidence="1" type="ORF">SADUNF_Sadunf08G0157700</name>
</gene>
<evidence type="ECO:0000313" key="2">
    <source>
        <dbReference type="Proteomes" id="UP000657918"/>
    </source>
</evidence>
<reference evidence="1 2" key="1">
    <citation type="submission" date="2020-10" db="EMBL/GenBank/DDBJ databases">
        <title>Plant Genome Project.</title>
        <authorList>
            <person name="Zhang R.-G."/>
        </authorList>
    </citation>
    <scope>NUCLEOTIDE SEQUENCE [LARGE SCALE GENOMIC DNA]</scope>
    <source>
        <strain evidence="1">FAFU-HL-1</strain>
        <tissue evidence="1">Leaf</tissue>
    </source>
</reference>
<sequence length="166" mass="18422">MDLNWWYSSTDKTGLNTACSSTRWSGINTLPSTTKEGYWDVLAASAPALPVRKAGKSDKVEVLRTGRNDTPLWTGKRSEEMNKTNTKKEKHIVRDLTGNNLAYAGLYILACCFLFRLCGDSICLNIEREGADLEELTVRFMKAGSFSGGEVDTCLVLIERLVVDDC</sequence>
<name>A0A835MT51_9ROSI</name>
<comment type="caution">
    <text evidence="1">The sequence shown here is derived from an EMBL/GenBank/DDBJ whole genome shotgun (WGS) entry which is preliminary data.</text>
</comment>
<protein>
    <submittedName>
        <fullName evidence="1">Uncharacterized protein</fullName>
    </submittedName>
</protein>
<proteinExistence type="predicted"/>
<organism evidence="1 2">
    <name type="scientific">Salix dunnii</name>
    <dbReference type="NCBI Taxonomy" id="1413687"/>
    <lineage>
        <taxon>Eukaryota</taxon>
        <taxon>Viridiplantae</taxon>
        <taxon>Streptophyta</taxon>
        <taxon>Embryophyta</taxon>
        <taxon>Tracheophyta</taxon>
        <taxon>Spermatophyta</taxon>
        <taxon>Magnoliopsida</taxon>
        <taxon>eudicotyledons</taxon>
        <taxon>Gunneridae</taxon>
        <taxon>Pentapetalae</taxon>
        <taxon>rosids</taxon>
        <taxon>fabids</taxon>
        <taxon>Malpighiales</taxon>
        <taxon>Salicaceae</taxon>
        <taxon>Saliceae</taxon>
        <taxon>Salix</taxon>
    </lineage>
</organism>
<keyword evidence="2" id="KW-1185">Reference proteome</keyword>
<accession>A0A835MT51</accession>
<dbReference type="EMBL" id="JADGMS010000008">
    <property type="protein sequence ID" value="KAF9677917.1"/>
    <property type="molecule type" value="Genomic_DNA"/>
</dbReference>
<dbReference type="Proteomes" id="UP000657918">
    <property type="component" value="Chromosome 8"/>
</dbReference>